<evidence type="ECO:0008006" key="6">
    <source>
        <dbReference type="Google" id="ProtNLM"/>
    </source>
</evidence>
<evidence type="ECO:0000313" key="4">
    <source>
        <dbReference type="Proteomes" id="UP000094761"/>
    </source>
</evidence>
<dbReference type="EMBL" id="JAPFIT010000018">
    <property type="protein sequence ID" value="MDC5741257.1"/>
    <property type="molecule type" value="Genomic_DNA"/>
</dbReference>
<comment type="caution">
    <text evidence="3">The sequence shown here is derived from an EMBL/GenBank/DDBJ whole genome shotgun (WGS) entry which is preliminary data.</text>
</comment>
<keyword evidence="1" id="KW-0732">Signal</keyword>
<keyword evidence="5" id="KW-1185">Reference proteome</keyword>
<dbReference type="AlphaFoldDB" id="A0A178JGK6"/>
<dbReference type="Proteomes" id="UP001150001">
    <property type="component" value="Unassembled WGS sequence"/>
</dbReference>
<evidence type="ECO:0000256" key="1">
    <source>
        <dbReference type="SAM" id="SignalP"/>
    </source>
</evidence>
<feature type="chain" id="PRO_5044550780" description="Chemotaxis protein" evidence="1">
    <location>
        <begin position="19"/>
        <end position="187"/>
    </location>
</feature>
<evidence type="ECO:0000313" key="2">
    <source>
        <dbReference type="EMBL" id="MDC5741257.1"/>
    </source>
</evidence>
<name>A0A178JGK6_9VIBR</name>
<accession>A0A178JGK6</accession>
<proteinExistence type="predicted"/>
<dbReference type="Proteomes" id="UP000094761">
    <property type="component" value="Unassembled WGS sequence"/>
</dbReference>
<protein>
    <recommendedName>
        <fullName evidence="6">Chemotaxis protein</fullName>
    </recommendedName>
</protein>
<feature type="signal peptide" evidence="1">
    <location>
        <begin position="1"/>
        <end position="18"/>
    </location>
</feature>
<organism evidence="3 4">
    <name type="scientific">Vibrio europaeus</name>
    <dbReference type="NCBI Taxonomy" id="300876"/>
    <lineage>
        <taxon>Bacteria</taxon>
        <taxon>Pseudomonadati</taxon>
        <taxon>Pseudomonadota</taxon>
        <taxon>Gammaproteobacteria</taxon>
        <taxon>Vibrionales</taxon>
        <taxon>Vibrionaceae</taxon>
        <taxon>Vibrio</taxon>
        <taxon>Vibrio oreintalis group</taxon>
    </lineage>
</organism>
<sequence length="187" mass="20412">MKRLCTAIALLLPLSTFANEFEAALTEFAMNDVKAIASDADVVSAIKVQNQESRQLDQNQITSLDNDWRSQVGQSNAPLITSKLSSELSKKLASIQESSQGVITEIFVMDNKGLNVAQSAVTSDYWQGDEAKWQQTYLVGPDAYHISEIEEDESTQMFQSQVSYAISDPSSGQVIGAITVGVNVEEL</sequence>
<evidence type="ECO:0000313" key="3">
    <source>
        <dbReference type="EMBL" id="OAN01016.1"/>
    </source>
</evidence>
<reference evidence="2" key="2">
    <citation type="submission" date="2022-11" db="EMBL/GenBank/DDBJ databases">
        <title>Role of the vibriolysin VemA secreted by the emergent pathogen Vibrio europaeus in the colonization of Manila clam mucus.</title>
        <authorList>
            <person name="Martinez C."/>
            <person name="Rodriguez S."/>
            <person name="Vences A."/>
            <person name="Barja J.L."/>
            <person name="Toranzo A.E."/>
            <person name="Dubert J."/>
        </authorList>
    </citation>
    <scope>NUCLEOTIDE SEQUENCE</scope>
    <source>
        <strain evidence="2">3454</strain>
    </source>
</reference>
<reference evidence="3 4" key="1">
    <citation type="submission" date="2016-03" db="EMBL/GenBank/DDBJ databases">
        <title>Draft genome sequence of the Vibrio tubiashii subs. europaeus.</title>
        <authorList>
            <person name="Spinard E."/>
            <person name="Dubert J."/>
            <person name="Nelson D.R."/>
            <person name="Barja J.L."/>
        </authorList>
    </citation>
    <scope>NUCLEOTIDE SEQUENCE [LARGE SCALE GENOMIC DNA]</scope>
    <source>
        <strain evidence="4">PP-638</strain>
        <strain evidence="3">PP2-638</strain>
    </source>
</reference>
<gene>
    <name evidence="3" type="ORF">AZ468_07790</name>
    <name evidence="2" type="ORF">OPW20_14385</name>
</gene>
<dbReference type="EMBL" id="LUAX01000001">
    <property type="protein sequence ID" value="OAN01016.1"/>
    <property type="molecule type" value="Genomic_DNA"/>
</dbReference>
<dbReference type="GeneID" id="78075587"/>
<dbReference type="RefSeq" id="WP_069666883.1">
    <property type="nucleotide sequence ID" value="NZ_JAPFIM010000026.1"/>
</dbReference>
<dbReference type="OrthoDB" id="195732at2"/>
<evidence type="ECO:0000313" key="5">
    <source>
        <dbReference type="Proteomes" id="UP001150001"/>
    </source>
</evidence>